<dbReference type="AlphaFoldDB" id="A0A8H6AI78"/>
<feature type="region of interest" description="Disordered" evidence="1">
    <location>
        <begin position="93"/>
        <end position="243"/>
    </location>
</feature>
<feature type="compositionally biased region" description="Basic and acidic residues" evidence="1">
    <location>
        <begin position="93"/>
        <end position="118"/>
    </location>
</feature>
<proteinExistence type="predicted"/>
<dbReference type="RefSeq" id="XP_037186739.1">
    <property type="nucleotide sequence ID" value="XM_037337359.1"/>
</dbReference>
<dbReference type="GeneID" id="59261051"/>
<evidence type="ECO:0000256" key="1">
    <source>
        <dbReference type="SAM" id="MobiDB-lite"/>
    </source>
</evidence>
<feature type="compositionally biased region" description="Low complexity" evidence="1">
    <location>
        <begin position="173"/>
        <end position="183"/>
    </location>
</feature>
<comment type="caution">
    <text evidence="2">The sequence shown here is derived from an EMBL/GenBank/DDBJ whole genome shotgun (WGS) entry which is preliminary data.</text>
</comment>
<dbReference type="Proteomes" id="UP000531561">
    <property type="component" value="Unassembled WGS sequence"/>
</dbReference>
<feature type="compositionally biased region" description="Basic and acidic residues" evidence="1">
    <location>
        <begin position="197"/>
        <end position="206"/>
    </location>
</feature>
<keyword evidence="3" id="KW-1185">Reference proteome</keyword>
<feature type="compositionally biased region" description="Basic and acidic residues" evidence="1">
    <location>
        <begin position="234"/>
        <end position="243"/>
    </location>
</feature>
<dbReference type="OrthoDB" id="3562335at2759"/>
<reference evidence="2 3" key="1">
    <citation type="journal article" date="2020" name="Phytopathology">
        <title>A high-quality genome resource of Botrytis fragariae, a new and rapidly spreading fungal pathogen causing strawberry gray mold in the U.S.A.</title>
        <authorList>
            <person name="Wu Y."/>
            <person name="Saski C.A."/>
            <person name="Schnabel G."/>
            <person name="Xiao S."/>
            <person name="Hu M."/>
        </authorList>
    </citation>
    <scope>NUCLEOTIDE SEQUENCE [LARGE SCALE GENOMIC DNA]</scope>
    <source>
        <strain evidence="2 3">BVB16</strain>
    </source>
</reference>
<feature type="compositionally biased region" description="Basic and acidic residues" evidence="1">
    <location>
        <begin position="132"/>
        <end position="142"/>
    </location>
</feature>
<accession>A0A8H6AI78</accession>
<gene>
    <name evidence="2" type="ORF">Bfra_006988</name>
</gene>
<feature type="compositionally biased region" description="Polar residues" evidence="1">
    <location>
        <begin position="148"/>
        <end position="160"/>
    </location>
</feature>
<sequence length="259" mass="28949">MSSSKVETTEAKIARLAEHASLGTYRGHCRNVKDNEKHPDVVRYYKAVRTYNATKGKNEVKKFQTARGPKGSDKEVKKLREIEVVREFEKAEKDMNELAHKEPVKTHREATGAKKTMEEGNPEVVEYNMAKESLKADKETNKAKKSLPQPSASSKRSTPNHPKVPWVTERAPVRVPAQAPPSAGNVPNTPRGRSRGGSRDRSDPRTGHKLPASASKNDERKINSGKHRVPSPHTEAELHFKDDGVDVVRKVKTRKWGLA</sequence>
<evidence type="ECO:0000313" key="2">
    <source>
        <dbReference type="EMBL" id="KAF5867790.1"/>
    </source>
</evidence>
<organism evidence="2 3">
    <name type="scientific">Botrytis fragariae</name>
    <dbReference type="NCBI Taxonomy" id="1964551"/>
    <lineage>
        <taxon>Eukaryota</taxon>
        <taxon>Fungi</taxon>
        <taxon>Dikarya</taxon>
        <taxon>Ascomycota</taxon>
        <taxon>Pezizomycotina</taxon>
        <taxon>Leotiomycetes</taxon>
        <taxon>Helotiales</taxon>
        <taxon>Sclerotiniaceae</taxon>
        <taxon>Botrytis</taxon>
    </lineage>
</organism>
<dbReference type="EMBL" id="JABFCT010000026">
    <property type="protein sequence ID" value="KAF5867790.1"/>
    <property type="molecule type" value="Genomic_DNA"/>
</dbReference>
<protein>
    <submittedName>
        <fullName evidence="2">Uncharacterized protein</fullName>
    </submittedName>
</protein>
<name>A0A8H6AI78_9HELO</name>
<evidence type="ECO:0000313" key="3">
    <source>
        <dbReference type="Proteomes" id="UP000531561"/>
    </source>
</evidence>